<gene>
    <name evidence="5" type="ORF">PPRIM_AZ9-3.1.T0270301</name>
</gene>
<dbReference type="GO" id="GO:0003735">
    <property type="term" value="F:structural constituent of ribosome"/>
    <property type="evidence" value="ECO:0007669"/>
    <property type="project" value="InterPro"/>
</dbReference>
<keyword evidence="2" id="KW-0689">Ribosomal protein</keyword>
<evidence type="ECO:0000313" key="6">
    <source>
        <dbReference type="Proteomes" id="UP000688137"/>
    </source>
</evidence>
<dbReference type="FunFam" id="2.30.170.40:FF:000003">
    <property type="entry name" value="54S ribosomal protein L24"/>
    <property type="match status" value="1"/>
</dbReference>
<sequence>MNVLLKGIKQLSHRPSFYYWLNAHPTTKSISQLTPRQLLDTALIKRICQKQIPKHTIMSQFCLWHGKQPKSGNQTCFSEKKTRRSWMPNVQKQTYESLILGRRIHVKVTTKTMKCIRKAGSFDNYILLTKPQDLDSIYGEYLRKLMLTKINDPSYEIPHVLKAKPHNFSRRAQRFSRRPAVVWHPPEIRHKDLTFLKIRTPNEMNPEELRKLREYDSLKDKFEDTNDVMHPVLNEKFFQDEKEWPEFAKVEGEKALAEFLKKKDKEKIRLTLKAVEEGQREVDKALGNI</sequence>
<comment type="caution">
    <text evidence="5">The sequence shown here is derived from an EMBL/GenBank/DDBJ whole genome shotgun (WGS) entry which is preliminary data.</text>
</comment>
<keyword evidence="3" id="KW-0687">Ribonucleoprotein</keyword>
<keyword evidence="6" id="KW-1185">Reference proteome</keyword>
<evidence type="ECO:0000256" key="4">
    <source>
        <dbReference type="ARBA" id="ARBA00035269"/>
    </source>
</evidence>
<dbReference type="HAMAP" id="MF_00373">
    <property type="entry name" value="Ribosomal_bL28"/>
    <property type="match status" value="1"/>
</dbReference>
<dbReference type="OMA" id="MKQLCHR"/>
<dbReference type="Proteomes" id="UP000688137">
    <property type="component" value="Unassembled WGS sequence"/>
</dbReference>
<name>A0A8S1KUS8_PARPR</name>
<reference evidence="5" key="1">
    <citation type="submission" date="2021-01" db="EMBL/GenBank/DDBJ databases">
        <authorList>
            <consortium name="Genoscope - CEA"/>
            <person name="William W."/>
        </authorList>
    </citation>
    <scope>NUCLEOTIDE SEQUENCE</scope>
</reference>
<evidence type="ECO:0000256" key="3">
    <source>
        <dbReference type="ARBA" id="ARBA00023274"/>
    </source>
</evidence>
<organism evidence="5 6">
    <name type="scientific">Paramecium primaurelia</name>
    <dbReference type="NCBI Taxonomy" id="5886"/>
    <lineage>
        <taxon>Eukaryota</taxon>
        <taxon>Sar</taxon>
        <taxon>Alveolata</taxon>
        <taxon>Ciliophora</taxon>
        <taxon>Intramacronucleata</taxon>
        <taxon>Oligohymenophorea</taxon>
        <taxon>Peniculida</taxon>
        <taxon>Parameciidae</taxon>
        <taxon>Paramecium</taxon>
    </lineage>
</organism>
<dbReference type="Pfam" id="PF00830">
    <property type="entry name" value="Ribosomal_L28"/>
    <property type="match status" value="1"/>
</dbReference>
<dbReference type="PANTHER" id="PTHR13528:SF2">
    <property type="entry name" value="LARGE RIBOSOMAL SUBUNIT PROTEIN BL28M"/>
    <property type="match status" value="1"/>
</dbReference>
<dbReference type="InterPro" id="IPR026569">
    <property type="entry name" value="Ribosomal_bL28"/>
</dbReference>
<dbReference type="EMBL" id="CAJJDM010000026">
    <property type="protein sequence ID" value="CAD8058597.1"/>
    <property type="molecule type" value="Genomic_DNA"/>
</dbReference>
<protein>
    <recommendedName>
        <fullName evidence="4">Large ribosomal subunit protein bL28m</fullName>
    </recommendedName>
</protein>
<evidence type="ECO:0000313" key="5">
    <source>
        <dbReference type="EMBL" id="CAD8058597.1"/>
    </source>
</evidence>
<dbReference type="GO" id="GO:0005762">
    <property type="term" value="C:mitochondrial large ribosomal subunit"/>
    <property type="evidence" value="ECO:0007669"/>
    <property type="project" value="TreeGrafter"/>
</dbReference>
<evidence type="ECO:0000256" key="2">
    <source>
        <dbReference type="ARBA" id="ARBA00022980"/>
    </source>
</evidence>
<evidence type="ECO:0000256" key="1">
    <source>
        <dbReference type="ARBA" id="ARBA00008760"/>
    </source>
</evidence>
<dbReference type="AlphaFoldDB" id="A0A8S1KUS8"/>
<comment type="similarity">
    <text evidence="1">Belongs to the bacterial ribosomal protein bL28 family.</text>
</comment>
<proteinExistence type="inferred from homology"/>
<dbReference type="PANTHER" id="PTHR13528">
    <property type="entry name" value="39S RIBOSOMAL PROTEIN L28, MITOCHONDRIAL"/>
    <property type="match status" value="1"/>
</dbReference>
<accession>A0A8S1KUS8</accession>